<gene>
    <name evidence="9" type="ORF">C5748_16460</name>
</gene>
<dbReference type="PANTHER" id="PTHR32243:SF18">
    <property type="entry name" value="INNER MEMBRANE ABC TRANSPORTER PERMEASE PROTEIN YCJP"/>
    <property type="match status" value="1"/>
</dbReference>
<evidence type="ECO:0000259" key="8">
    <source>
        <dbReference type="PROSITE" id="PS50928"/>
    </source>
</evidence>
<keyword evidence="2 7" id="KW-0813">Transport</keyword>
<dbReference type="CDD" id="cd06261">
    <property type="entry name" value="TM_PBP2"/>
    <property type="match status" value="1"/>
</dbReference>
<dbReference type="InterPro" id="IPR000515">
    <property type="entry name" value="MetI-like"/>
</dbReference>
<reference evidence="9 10" key="1">
    <citation type="submission" date="2018-02" db="EMBL/GenBank/DDBJ databases">
        <title>The draft genome of Phyllobacterium sp. 1N-3.</title>
        <authorList>
            <person name="Liu L."/>
            <person name="Li L."/>
            <person name="Zhang X."/>
            <person name="Wang T."/>
            <person name="Liang L."/>
        </authorList>
    </citation>
    <scope>NUCLEOTIDE SEQUENCE [LARGE SCALE GENOMIC DNA]</scope>
    <source>
        <strain evidence="9 10">1N-3</strain>
    </source>
</reference>
<dbReference type="Proteomes" id="UP000239434">
    <property type="component" value="Unassembled WGS sequence"/>
</dbReference>
<dbReference type="PROSITE" id="PS50928">
    <property type="entry name" value="ABC_TM1"/>
    <property type="match status" value="1"/>
</dbReference>
<evidence type="ECO:0000256" key="3">
    <source>
        <dbReference type="ARBA" id="ARBA00022475"/>
    </source>
</evidence>
<protein>
    <submittedName>
        <fullName evidence="9">Carbohydrate ABC transporter permease</fullName>
    </submittedName>
</protein>
<evidence type="ECO:0000256" key="2">
    <source>
        <dbReference type="ARBA" id="ARBA00022448"/>
    </source>
</evidence>
<comment type="similarity">
    <text evidence="7">Belongs to the binding-protein-dependent transport system permease family.</text>
</comment>
<dbReference type="Gene3D" id="1.10.3720.10">
    <property type="entry name" value="MetI-like"/>
    <property type="match status" value="1"/>
</dbReference>
<evidence type="ECO:0000256" key="5">
    <source>
        <dbReference type="ARBA" id="ARBA00022989"/>
    </source>
</evidence>
<dbReference type="Pfam" id="PF00528">
    <property type="entry name" value="BPD_transp_1"/>
    <property type="match status" value="1"/>
</dbReference>
<name>A0A2S9IPC6_9HYPH</name>
<feature type="domain" description="ABC transmembrane type-1" evidence="8">
    <location>
        <begin position="64"/>
        <end position="256"/>
    </location>
</feature>
<dbReference type="GO" id="GO:0005886">
    <property type="term" value="C:plasma membrane"/>
    <property type="evidence" value="ECO:0007669"/>
    <property type="project" value="UniProtKB-SubCell"/>
</dbReference>
<feature type="transmembrane region" description="Helical" evidence="7">
    <location>
        <begin position="135"/>
        <end position="156"/>
    </location>
</feature>
<comment type="caution">
    <text evidence="9">The sequence shown here is derived from an EMBL/GenBank/DDBJ whole genome shotgun (WGS) entry which is preliminary data.</text>
</comment>
<keyword evidence="3" id="KW-1003">Cell membrane</keyword>
<evidence type="ECO:0000256" key="6">
    <source>
        <dbReference type="ARBA" id="ARBA00023136"/>
    </source>
</evidence>
<dbReference type="EMBL" id="PVBR01000012">
    <property type="protein sequence ID" value="PRD42381.1"/>
    <property type="molecule type" value="Genomic_DNA"/>
</dbReference>
<evidence type="ECO:0000256" key="7">
    <source>
        <dbReference type="RuleBase" id="RU363032"/>
    </source>
</evidence>
<evidence type="ECO:0000313" key="10">
    <source>
        <dbReference type="Proteomes" id="UP000239434"/>
    </source>
</evidence>
<feature type="transmembrane region" description="Helical" evidence="7">
    <location>
        <begin position="63"/>
        <end position="89"/>
    </location>
</feature>
<dbReference type="AlphaFoldDB" id="A0A2S9IPC6"/>
<dbReference type="InterPro" id="IPR035906">
    <property type="entry name" value="MetI-like_sf"/>
</dbReference>
<evidence type="ECO:0000313" key="9">
    <source>
        <dbReference type="EMBL" id="PRD42381.1"/>
    </source>
</evidence>
<feature type="transmembrane region" description="Helical" evidence="7">
    <location>
        <begin position="177"/>
        <end position="199"/>
    </location>
</feature>
<dbReference type="GO" id="GO:0055085">
    <property type="term" value="P:transmembrane transport"/>
    <property type="evidence" value="ECO:0007669"/>
    <property type="project" value="InterPro"/>
</dbReference>
<keyword evidence="10" id="KW-1185">Reference proteome</keyword>
<dbReference type="SUPFAM" id="SSF161098">
    <property type="entry name" value="MetI-like"/>
    <property type="match status" value="1"/>
</dbReference>
<keyword evidence="5 7" id="KW-1133">Transmembrane helix</keyword>
<evidence type="ECO:0000256" key="4">
    <source>
        <dbReference type="ARBA" id="ARBA00022692"/>
    </source>
</evidence>
<comment type="subcellular location">
    <subcellularLocation>
        <location evidence="1 7">Cell membrane</location>
        <topology evidence="1 7">Multi-pass membrane protein</topology>
    </subcellularLocation>
</comment>
<organism evidence="9 10">
    <name type="scientific">Phyllobacterium phragmitis</name>
    <dbReference type="NCBI Taxonomy" id="2670329"/>
    <lineage>
        <taxon>Bacteria</taxon>
        <taxon>Pseudomonadati</taxon>
        <taxon>Pseudomonadota</taxon>
        <taxon>Alphaproteobacteria</taxon>
        <taxon>Hyphomicrobiales</taxon>
        <taxon>Phyllobacteriaceae</taxon>
        <taxon>Phyllobacterium</taxon>
    </lineage>
</organism>
<feature type="transmembrane region" description="Helical" evidence="7">
    <location>
        <begin position="101"/>
        <end position="123"/>
    </location>
</feature>
<accession>A0A2S9IPC6</accession>
<sequence>MKRTILLIIGLTITAIYLFPLYWMYLTAFKASTEIFQYPPSFWPSDPQWNFLEVWKARDMGRYIWNSLLIAVGVTTLVTLLGTGCAYVLARVRNIWMDMALFAILMMQVLPSSLMVTPIFVAFNQLGLLASPRFAVILAQTAKMLPLYIVLCRATFVQLPRELEDAALVDGSSRIGAFFNIMLPLAKNGILVTSVLIFLQSFGEYVYARSLIAKNELQTASVGLQSFMGPNANDWNGIMIYAAIYVTPILVIFMLLQRRIVSGLTAGALK</sequence>
<feature type="transmembrane region" description="Helical" evidence="7">
    <location>
        <begin position="238"/>
        <end position="256"/>
    </location>
</feature>
<dbReference type="PANTHER" id="PTHR32243">
    <property type="entry name" value="MALTOSE TRANSPORT SYSTEM PERMEASE-RELATED"/>
    <property type="match status" value="1"/>
</dbReference>
<keyword evidence="4 7" id="KW-0812">Transmembrane</keyword>
<dbReference type="RefSeq" id="WP_105743020.1">
    <property type="nucleotide sequence ID" value="NZ_PVBR01000012.1"/>
</dbReference>
<evidence type="ECO:0000256" key="1">
    <source>
        <dbReference type="ARBA" id="ARBA00004651"/>
    </source>
</evidence>
<proteinExistence type="inferred from homology"/>
<feature type="transmembrane region" description="Helical" evidence="7">
    <location>
        <begin position="5"/>
        <end position="25"/>
    </location>
</feature>
<keyword evidence="6 7" id="KW-0472">Membrane</keyword>
<dbReference type="InterPro" id="IPR050901">
    <property type="entry name" value="BP-dep_ABC_trans_perm"/>
</dbReference>